<dbReference type="AlphaFoldDB" id="A0A6J6PDQ5"/>
<evidence type="ECO:0000259" key="3">
    <source>
        <dbReference type="PROSITE" id="PS51202"/>
    </source>
</evidence>
<dbReference type="SUPFAM" id="SSF51735">
    <property type="entry name" value="NAD(P)-binding Rossmann-fold domains"/>
    <property type="match status" value="1"/>
</dbReference>
<dbReference type="PANTHER" id="PTHR43833">
    <property type="entry name" value="POTASSIUM CHANNEL PROTEIN 2-RELATED-RELATED"/>
    <property type="match status" value="1"/>
</dbReference>
<feature type="domain" description="RCK N-terminal" evidence="2">
    <location>
        <begin position="120"/>
        <end position="236"/>
    </location>
</feature>
<dbReference type="InterPro" id="IPR036721">
    <property type="entry name" value="RCK_C_sf"/>
</dbReference>
<dbReference type="InterPro" id="IPR050721">
    <property type="entry name" value="Trk_Ktr_HKT_K-transport"/>
</dbReference>
<dbReference type="EMBL" id="CAEZXP010000002">
    <property type="protein sequence ID" value="CAB4694855.1"/>
    <property type="molecule type" value="Genomic_DNA"/>
</dbReference>
<dbReference type="GO" id="GO:0008324">
    <property type="term" value="F:monoatomic cation transmembrane transporter activity"/>
    <property type="evidence" value="ECO:0007669"/>
    <property type="project" value="InterPro"/>
</dbReference>
<dbReference type="GO" id="GO:0006813">
    <property type="term" value="P:potassium ion transport"/>
    <property type="evidence" value="ECO:0007669"/>
    <property type="project" value="InterPro"/>
</dbReference>
<evidence type="ECO:0000313" key="4">
    <source>
        <dbReference type="EMBL" id="CAB4694855.1"/>
    </source>
</evidence>
<dbReference type="InterPro" id="IPR003148">
    <property type="entry name" value="RCK_N"/>
</dbReference>
<dbReference type="Pfam" id="PF02080">
    <property type="entry name" value="TrkA_C"/>
    <property type="match status" value="1"/>
</dbReference>
<sequence length="350" mass="37503">MIHKLPSIATAPPPRNEQIRRLVLALVGALLLFGGGSFAYKNALHCSLFDGFYHTAWTSLLHPIEPQHSPRVQALNVIIGVLGVAFFGYILANALNIIASQFTAAARERKRIVDTMNKLEGHYIICGYGRVGRRAAQEFIASGDPFVIVDVSEAVCAQAREAGLLCVQGSAHENSVLLEARIDTARGLIATADSDSENLYIALSSRTLNPDLLIIARAGNSDAETKLRLVGANHVVQPFTVAGVEAANIALKPQLASFLDLVSSHKGRDLRFEQFTVREGAPRSGSTIREIWTPEESRALIVATQEHDGSWHANPAATTVLEPGMILIALGSHSQLADLEARVGAVAAAA</sequence>
<protein>
    <submittedName>
        <fullName evidence="4">Unannotated protein</fullName>
    </submittedName>
</protein>
<evidence type="ECO:0000256" key="1">
    <source>
        <dbReference type="SAM" id="Phobius"/>
    </source>
</evidence>
<dbReference type="PROSITE" id="PS51202">
    <property type="entry name" value="RCK_C"/>
    <property type="match status" value="1"/>
</dbReference>
<name>A0A6J6PDQ5_9ZZZZ</name>
<dbReference type="Gene3D" id="3.40.50.720">
    <property type="entry name" value="NAD(P)-binding Rossmann-like Domain"/>
    <property type="match status" value="1"/>
</dbReference>
<proteinExistence type="predicted"/>
<reference evidence="4" key="1">
    <citation type="submission" date="2020-05" db="EMBL/GenBank/DDBJ databases">
        <authorList>
            <person name="Chiriac C."/>
            <person name="Salcher M."/>
            <person name="Ghai R."/>
            <person name="Kavagutti S V."/>
        </authorList>
    </citation>
    <scope>NUCLEOTIDE SEQUENCE</scope>
</reference>
<dbReference type="InterPro" id="IPR036291">
    <property type="entry name" value="NAD(P)-bd_dom_sf"/>
</dbReference>
<organism evidence="4">
    <name type="scientific">freshwater metagenome</name>
    <dbReference type="NCBI Taxonomy" id="449393"/>
    <lineage>
        <taxon>unclassified sequences</taxon>
        <taxon>metagenomes</taxon>
        <taxon>ecological metagenomes</taxon>
    </lineage>
</organism>
<feature type="domain" description="RCK C-terminal" evidence="3">
    <location>
        <begin position="259"/>
        <end position="345"/>
    </location>
</feature>
<dbReference type="PANTHER" id="PTHR43833:SF9">
    <property type="entry name" value="POTASSIUM CHANNEL PROTEIN YUGO-RELATED"/>
    <property type="match status" value="1"/>
</dbReference>
<keyword evidence="1" id="KW-0472">Membrane</keyword>
<dbReference type="PROSITE" id="PS51201">
    <property type="entry name" value="RCK_N"/>
    <property type="match status" value="1"/>
</dbReference>
<dbReference type="Gene3D" id="3.30.70.1450">
    <property type="entry name" value="Regulator of K+ conductance, C-terminal domain"/>
    <property type="match status" value="1"/>
</dbReference>
<accession>A0A6J6PDQ5</accession>
<evidence type="ECO:0000259" key="2">
    <source>
        <dbReference type="PROSITE" id="PS51201"/>
    </source>
</evidence>
<dbReference type="Pfam" id="PF02254">
    <property type="entry name" value="TrkA_N"/>
    <property type="match status" value="1"/>
</dbReference>
<dbReference type="SUPFAM" id="SSF116726">
    <property type="entry name" value="TrkA C-terminal domain-like"/>
    <property type="match status" value="1"/>
</dbReference>
<gene>
    <name evidence="4" type="ORF">UFOPK2399_00953</name>
</gene>
<dbReference type="InterPro" id="IPR006037">
    <property type="entry name" value="RCK_C"/>
</dbReference>
<feature type="transmembrane region" description="Helical" evidence="1">
    <location>
        <begin position="77"/>
        <end position="99"/>
    </location>
</feature>
<keyword evidence="1" id="KW-0812">Transmembrane</keyword>
<keyword evidence="1" id="KW-1133">Transmembrane helix</keyword>